<dbReference type="RefSeq" id="XP_022473380.1">
    <property type="nucleotide sequence ID" value="XM_022620068.1"/>
</dbReference>
<dbReference type="EMBL" id="MJBS01000072">
    <property type="protein sequence ID" value="OHE96219.1"/>
    <property type="molecule type" value="Genomic_DNA"/>
</dbReference>
<evidence type="ECO:0000313" key="2">
    <source>
        <dbReference type="Proteomes" id="UP000176998"/>
    </source>
</evidence>
<evidence type="ECO:0000313" key="1">
    <source>
        <dbReference type="EMBL" id="OHE96219.1"/>
    </source>
</evidence>
<accession>A0A1G4B470</accession>
<protein>
    <submittedName>
        <fullName evidence="1">Uncharacterized protein</fullName>
    </submittedName>
</protein>
<dbReference type="Proteomes" id="UP000176998">
    <property type="component" value="Unassembled WGS sequence"/>
</dbReference>
<dbReference type="AlphaFoldDB" id="A0A1G4B470"/>
<gene>
    <name evidence="1" type="ORF">CORC01_08437</name>
</gene>
<organism evidence="1 2">
    <name type="scientific">Colletotrichum orchidophilum</name>
    <dbReference type="NCBI Taxonomy" id="1209926"/>
    <lineage>
        <taxon>Eukaryota</taxon>
        <taxon>Fungi</taxon>
        <taxon>Dikarya</taxon>
        <taxon>Ascomycota</taxon>
        <taxon>Pezizomycotina</taxon>
        <taxon>Sordariomycetes</taxon>
        <taxon>Hypocreomycetidae</taxon>
        <taxon>Glomerellales</taxon>
        <taxon>Glomerellaceae</taxon>
        <taxon>Colletotrichum</taxon>
    </lineage>
</organism>
<keyword evidence="2" id="KW-1185">Reference proteome</keyword>
<name>A0A1G4B470_9PEZI</name>
<dbReference type="OrthoDB" id="3900342at2759"/>
<sequence>MTYIGGCIVSNNGTGWSNCTMPYIEARLKSQCDNLGGSTLRNMNSTTSHFDFVCECVHGNTKDFVYDDKIFNATATVGKKCRKR</sequence>
<comment type="caution">
    <text evidence="1">The sequence shown here is derived from an EMBL/GenBank/DDBJ whole genome shotgun (WGS) entry which is preliminary data.</text>
</comment>
<dbReference type="GeneID" id="34561578"/>
<reference evidence="1 2" key="1">
    <citation type="submission" date="2016-09" db="EMBL/GenBank/DDBJ databases">
        <authorList>
            <person name="Capua I."/>
            <person name="De Benedictis P."/>
            <person name="Joannis T."/>
            <person name="Lombin L.H."/>
            <person name="Cattoli G."/>
        </authorList>
    </citation>
    <scope>NUCLEOTIDE SEQUENCE [LARGE SCALE GENOMIC DNA]</scope>
    <source>
        <strain evidence="1 2">IMI 309357</strain>
    </source>
</reference>
<proteinExistence type="predicted"/>